<dbReference type="Pfam" id="PF02995">
    <property type="entry name" value="DUF229"/>
    <property type="match status" value="1"/>
</dbReference>
<evidence type="ECO:0000256" key="1">
    <source>
        <dbReference type="SAM" id="Phobius"/>
    </source>
</evidence>
<name>A0A6J2U6V7_DROLE</name>
<dbReference type="RefSeq" id="XP_030383263.1">
    <property type="nucleotide sequence ID" value="XM_030527403.1"/>
</dbReference>
<dbReference type="GO" id="GO:0005615">
    <property type="term" value="C:extracellular space"/>
    <property type="evidence" value="ECO:0007669"/>
    <property type="project" value="TreeGrafter"/>
</dbReference>
<keyword evidence="2" id="KW-1185">Reference proteome</keyword>
<accession>A0A6J2U6V7</accession>
<evidence type="ECO:0000313" key="3">
    <source>
        <dbReference type="RefSeq" id="XP_030383263.1"/>
    </source>
</evidence>
<dbReference type="Proteomes" id="UP000504634">
    <property type="component" value="Unplaced"/>
</dbReference>
<dbReference type="FunFam" id="3.40.720.10:FF:000017">
    <property type="entry name" value="Predicted protein"/>
    <property type="match status" value="1"/>
</dbReference>
<dbReference type="InterPro" id="IPR017850">
    <property type="entry name" value="Alkaline_phosphatase_core_sf"/>
</dbReference>
<protein>
    <submittedName>
        <fullName evidence="3">Uncharacterized protein LOC115630748</fullName>
    </submittedName>
</protein>
<evidence type="ECO:0000313" key="2">
    <source>
        <dbReference type="Proteomes" id="UP000504634"/>
    </source>
</evidence>
<dbReference type="InterPro" id="IPR004245">
    <property type="entry name" value="DUF229"/>
</dbReference>
<sequence length="655" mass="76028">MGTITFKIGSREKLFRRLSCCAILFCLPIYFFLDIVVDQLYDEHNITEGYFINTSGCRILATSPFTWDVVPLWFDLPKAHCGGWPLFNHYSDDVSNYLELNTNMAAKSYLYRLKITDLKCKYQEIVRSDDSHTRVVNERNFILKPNLRLIIVKDIVHVTCNARNRTVYNRVHFFIKRPKDVTKKATVTKTKIPTPSQDHKRTRRLSVLIFGIDSISHMHFLRSMPETGIFLRSLPHVEFWGYQRAHTNTYGNVLPLLSGQDANEIKRGCWEKSGYDKCKLIWRDFESAGYTTAFGEDAYTIGTFNYLNPGFRRPPTNYYLRPALTAMAELSEVSNTRLKHCNGHVSFGDELFEFFYKIMPHLKFKDFFSFLWWAEGVHSDFNYAKLMDNQFLHMLQQLRDKGILEHSLVIFISDHGNRQGIFRLTRQGMMEVNHPILITCYPKWLEESHPLAISNLKLNGRRLITTCDLYATLKDILNIANLTDGNVNKRSEELSSLGENIPRGISLFLPIPELRTCALAHINETFCPCNTIREISIDDANVQRAARFMVRFINQLLQSHTLCHKLKLKRVLNSYEYMWRIKAENQDYDIKVQAETVPGLAKFEGTVRFSSYSMALTGPIERINIYGNQSSCIRNHSLEPYCYCKTNYVNGIERG</sequence>
<dbReference type="OrthoDB" id="413313at2759"/>
<organism evidence="2 3">
    <name type="scientific">Drosophila lebanonensis</name>
    <name type="common">Fruit fly</name>
    <name type="synonym">Scaptodrosophila lebanonensis</name>
    <dbReference type="NCBI Taxonomy" id="7225"/>
    <lineage>
        <taxon>Eukaryota</taxon>
        <taxon>Metazoa</taxon>
        <taxon>Ecdysozoa</taxon>
        <taxon>Arthropoda</taxon>
        <taxon>Hexapoda</taxon>
        <taxon>Insecta</taxon>
        <taxon>Pterygota</taxon>
        <taxon>Neoptera</taxon>
        <taxon>Endopterygota</taxon>
        <taxon>Diptera</taxon>
        <taxon>Brachycera</taxon>
        <taxon>Muscomorpha</taxon>
        <taxon>Ephydroidea</taxon>
        <taxon>Drosophilidae</taxon>
        <taxon>Scaptodrosophila</taxon>
    </lineage>
</organism>
<keyword evidence="1" id="KW-0812">Transmembrane</keyword>
<keyword evidence="1" id="KW-1133">Transmembrane helix</keyword>
<dbReference type="CDD" id="cd16021">
    <property type="entry name" value="ALP_like"/>
    <property type="match status" value="1"/>
</dbReference>
<dbReference type="PANTHER" id="PTHR10974:SF1">
    <property type="entry name" value="FI08016P-RELATED"/>
    <property type="match status" value="1"/>
</dbReference>
<dbReference type="PANTHER" id="PTHR10974">
    <property type="entry name" value="FI08016P-RELATED"/>
    <property type="match status" value="1"/>
</dbReference>
<proteinExistence type="predicted"/>
<reference evidence="3" key="1">
    <citation type="submission" date="2025-08" db="UniProtKB">
        <authorList>
            <consortium name="RefSeq"/>
        </authorList>
    </citation>
    <scope>IDENTIFICATION</scope>
    <source>
        <strain evidence="3">11010-0011.00</strain>
        <tissue evidence="3">Whole body</tissue>
    </source>
</reference>
<keyword evidence="1" id="KW-0472">Membrane</keyword>
<dbReference type="AlphaFoldDB" id="A0A6J2U6V7"/>
<dbReference type="SUPFAM" id="SSF53649">
    <property type="entry name" value="Alkaline phosphatase-like"/>
    <property type="match status" value="1"/>
</dbReference>
<dbReference type="Gene3D" id="3.40.720.10">
    <property type="entry name" value="Alkaline Phosphatase, subunit A"/>
    <property type="match status" value="1"/>
</dbReference>
<feature type="transmembrane region" description="Helical" evidence="1">
    <location>
        <begin position="14"/>
        <end position="33"/>
    </location>
</feature>
<dbReference type="GeneID" id="115630748"/>
<gene>
    <name evidence="3" type="primary">LOC115630748</name>
</gene>